<feature type="transmembrane region" description="Helical" evidence="8">
    <location>
        <begin position="103"/>
        <end position="121"/>
    </location>
</feature>
<evidence type="ECO:0000313" key="10">
    <source>
        <dbReference type="Proteomes" id="UP000438476"/>
    </source>
</evidence>
<accession>A0A6I4T3E2</accession>
<keyword evidence="4 8" id="KW-1003">Cell membrane</keyword>
<keyword evidence="3" id="KW-0813">Transport</keyword>
<evidence type="ECO:0000256" key="3">
    <source>
        <dbReference type="ARBA" id="ARBA00022448"/>
    </source>
</evidence>
<dbReference type="GO" id="GO:0005886">
    <property type="term" value="C:plasma membrane"/>
    <property type="evidence" value="ECO:0007669"/>
    <property type="project" value="UniProtKB-SubCell"/>
</dbReference>
<dbReference type="InterPro" id="IPR002781">
    <property type="entry name" value="TM_pro_TauE-like"/>
</dbReference>
<feature type="transmembrane region" description="Helical" evidence="8">
    <location>
        <begin position="152"/>
        <end position="171"/>
    </location>
</feature>
<evidence type="ECO:0000256" key="7">
    <source>
        <dbReference type="ARBA" id="ARBA00023136"/>
    </source>
</evidence>
<dbReference type="PANTHER" id="PTHR30269">
    <property type="entry name" value="TRANSMEMBRANE PROTEIN YFCA"/>
    <property type="match status" value="1"/>
</dbReference>
<evidence type="ECO:0000256" key="4">
    <source>
        <dbReference type="ARBA" id="ARBA00022475"/>
    </source>
</evidence>
<sequence length="254" mass="26414">MKLEIELWLFVSLTALSVLTGFVDAVAGGGGLIMMPSLLAAGIPPANALATNKLQSLFGIGMSCRNFLRAGLIDWKAHWLAVVTVFLGAVIGVLSIQQLSAETLSLIIPILLIGVAAYIVFSPRMDDSDSHERMSAKAFAGPTGAIGLYDGFFGPGAGSFLIAAGVALRGLGLTRATALSKLLNFSSNVAAVLVWGLSGKTYWALGLAMAAGAMTGNYIGSHTAIRFGAKLIRPALIVVSLALTAKLLWDYFAA</sequence>
<proteinExistence type="inferred from homology"/>
<keyword evidence="5 8" id="KW-0812">Transmembrane</keyword>
<dbReference type="OrthoDB" id="554695at2"/>
<gene>
    <name evidence="9" type="ORF">GRI91_02455</name>
</gene>
<evidence type="ECO:0000256" key="6">
    <source>
        <dbReference type="ARBA" id="ARBA00022989"/>
    </source>
</evidence>
<evidence type="ECO:0000256" key="5">
    <source>
        <dbReference type="ARBA" id="ARBA00022692"/>
    </source>
</evidence>
<dbReference type="Proteomes" id="UP000438476">
    <property type="component" value="Unassembled WGS sequence"/>
</dbReference>
<dbReference type="AlphaFoldDB" id="A0A6I4T3E2"/>
<name>A0A6I4T3E2_9SPHN</name>
<comment type="subcellular location">
    <subcellularLocation>
        <location evidence="1 8">Cell membrane</location>
        <topology evidence="1 8">Multi-pass membrane protein</topology>
    </subcellularLocation>
</comment>
<protein>
    <recommendedName>
        <fullName evidence="8">Probable membrane transporter protein</fullName>
    </recommendedName>
</protein>
<evidence type="ECO:0000313" key="9">
    <source>
        <dbReference type="EMBL" id="MXO64613.1"/>
    </source>
</evidence>
<feature type="transmembrane region" description="Helical" evidence="8">
    <location>
        <begin position="231"/>
        <end position="249"/>
    </location>
</feature>
<feature type="transmembrane region" description="Helical" evidence="8">
    <location>
        <begin position="77"/>
        <end position="96"/>
    </location>
</feature>
<comment type="caution">
    <text evidence="9">The sequence shown here is derived from an EMBL/GenBank/DDBJ whole genome shotgun (WGS) entry which is preliminary data.</text>
</comment>
<evidence type="ECO:0000256" key="1">
    <source>
        <dbReference type="ARBA" id="ARBA00004651"/>
    </source>
</evidence>
<dbReference type="Pfam" id="PF01925">
    <property type="entry name" value="TauE"/>
    <property type="match status" value="1"/>
</dbReference>
<reference evidence="9 10" key="1">
    <citation type="submission" date="2019-12" db="EMBL/GenBank/DDBJ databases">
        <title>Genomic-based taxomic classification of the family Erythrobacteraceae.</title>
        <authorList>
            <person name="Xu L."/>
        </authorList>
    </citation>
    <scope>NUCLEOTIDE SEQUENCE [LARGE SCALE GENOMIC DNA]</scope>
    <source>
        <strain evidence="9 10">LMG 29518</strain>
    </source>
</reference>
<evidence type="ECO:0000256" key="2">
    <source>
        <dbReference type="ARBA" id="ARBA00009142"/>
    </source>
</evidence>
<dbReference type="RefSeq" id="WP_160735027.1">
    <property type="nucleotide sequence ID" value="NZ_WTYT01000001.1"/>
</dbReference>
<organism evidence="9 10">
    <name type="scientific">Altericroceibacterium endophyticum</name>
    <dbReference type="NCBI Taxonomy" id="1808508"/>
    <lineage>
        <taxon>Bacteria</taxon>
        <taxon>Pseudomonadati</taxon>
        <taxon>Pseudomonadota</taxon>
        <taxon>Alphaproteobacteria</taxon>
        <taxon>Sphingomonadales</taxon>
        <taxon>Erythrobacteraceae</taxon>
        <taxon>Altericroceibacterium</taxon>
    </lineage>
</organism>
<keyword evidence="10" id="KW-1185">Reference proteome</keyword>
<dbReference type="EMBL" id="WTYT01000001">
    <property type="protein sequence ID" value="MXO64613.1"/>
    <property type="molecule type" value="Genomic_DNA"/>
</dbReference>
<evidence type="ECO:0000256" key="8">
    <source>
        <dbReference type="RuleBase" id="RU363041"/>
    </source>
</evidence>
<keyword evidence="7 8" id="KW-0472">Membrane</keyword>
<keyword evidence="6 8" id="KW-1133">Transmembrane helix</keyword>
<dbReference type="InterPro" id="IPR052017">
    <property type="entry name" value="TSUP"/>
</dbReference>
<comment type="similarity">
    <text evidence="2 8">Belongs to the 4-toluene sulfonate uptake permease (TSUP) (TC 2.A.102) family.</text>
</comment>
<dbReference type="PANTHER" id="PTHR30269:SF0">
    <property type="entry name" value="MEMBRANE TRANSPORTER PROTEIN YFCA-RELATED"/>
    <property type="match status" value="1"/>
</dbReference>